<accession>A0A9D4RBP3</accession>
<comment type="caution">
    <text evidence="1">The sequence shown here is derived from an EMBL/GenBank/DDBJ whole genome shotgun (WGS) entry which is preliminary data.</text>
</comment>
<reference evidence="1" key="2">
    <citation type="submission" date="2020-11" db="EMBL/GenBank/DDBJ databases">
        <authorList>
            <person name="McCartney M.A."/>
            <person name="Auch B."/>
            <person name="Kono T."/>
            <person name="Mallez S."/>
            <person name="Becker A."/>
            <person name="Gohl D.M."/>
            <person name="Silverstein K.A.T."/>
            <person name="Koren S."/>
            <person name="Bechman K.B."/>
            <person name="Herman A."/>
            <person name="Abrahante J.E."/>
            <person name="Garbe J."/>
        </authorList>
    </citation>
    <scope>NUCLEOTIDE SEQUENCE</scope>
    <source>
        <strain evidence="1">Duluth1</strain>
        <tissue evidence="1">Whole animal</tissue>
    </source>
</reference>
<evidence type="ECO:0000313" key="2">
    <source>
        <dbReference type="Proteomes" id="UP000828390"/>
    </source>
</evidence>
<dbReference type="Proteomes" id="UP000828390">
    <property type="component" value="Unassembled WGS sequence"/>
</dbReference>
<keyword evidence="2" id="KW-1185">Reference proteome</keyword>
<sequence length="108" mass="12152">MFWTIPPGRLYIETDAPFFGGPNIRTCSSPATVELAVRNFALIRKNSMRDVLASTATYVRTLYRISTHIRKLPISMIVSKSVLMSCGNKIIWSTESPTMAIYVICYSI</sequence>
<dbReference type="InterPro" id="IPR032466">
    <property type="entry name" value="Metal_Hydrolase"/>
</dbReference>
<protein>
    <submittedName>
        <fullName evidence="1">Uncharacterized protein</fullName>
    </submittedName>
</protein>
<dbReference type="EMBL" id="JAIWYP010000002">
    <property type="protein sequence ID" value="KAH3860837.1"/>
    <property type="molecule type" value="Genomic_DNA"/>
</dbReference>
<evidence type="ECO:0000313" key="1">
    <source>
        <dbReference type="EMBL" id="KAH3860837.1"/>
    </source>
</evidence>
<gene>
    <name evidence="1" type="ORF">DPMN_023760</name>
</gene>
<reference evidence="1" key="1">
    <citation type="journal article" date="2019" name="bioRxiv">
        <title>The Genome of the Zebra Mussel, Dreissena polymorpha: A Resource for Invasive Species Research.</title>
        <authorList>
            <person name="McCartney M.A."/>
            <person name="Auch B."/>
            <person name="Kono T."/>
            <person name="Mallez S."/>
            <person name="Zhang Y."/>
            <person name="Obille A."/>
            <person name="Becker A."/>
            <person name="Abrahante J.E."/>
            <person name="Garbe J."/>
            <person name="Badalamenti J.P."/>
            <person name="Herman A."/>
            <person name="Mangelson H."/>
            <person name="Liachko I."/>
            <person name="Sullivan S."/>
            <person name="Sone E.D."/>
            <person name="Koren S."/>
            <person name="Silverstein K.A.T."/>
            <person name="Beckman K.B."/>
            <person name="Gohl D.M."/>
        </authorList>
    </citation>
    <scope>NUCLEOTIDE SEQUENCE</scope>
    <source>
        <strain evidence="1">Duluth1</strain>
        <tissue evidence="1">Whole animal</tissue>
    </source>
</reference>
<dbReference type="SUPFAM" id="SSF51556">
    <property type="entry name" value="Metallo-dependent hydrolases"/>
    <property type="match status" value="1"/>
</dbReference>
<organism evidence="1 2">
    <name type="scientific">Dreissena polymorpha</name>
    <name type="common">Zebra mussel</name>
    <name type="synonym">Mytilus polymorpha</name>
    <dbReference type="NCBI Taxonomy" id="45954"/>
    <lineage>
        <taxon>Eukaryota</taxon>
        <taxon>Metazoa</taxon>
        <taxon>Spiralia</taxon>
        <taxon>Lophotrochozoa</taxon>
        <taxon>Mollusca</taxon>
        <taxon>Bivalvia</taxon>
        <taxon>Autobranchia</taxon>
        <taxon>Heteroconchia</taxon>
        <taxon>Euheterodonta</taxon>
        <taxon>Imparidentia</taxon>
        <taxon>Neoheterodontei</taxon>
        <taxon>Myida</taxon>
        <taxon>Dreissenoidea</taxon>
        <taxon>Dreissenidae</taxon>
        <taxon>Dreissena</taxon>
    </lineage>
</organism>
<dbReference type="Gene3D" id="3.20.20.140">
    <property type="entry name" value="Metal-dependent hydrolases"/>
    <property type="match status" value="1"/>
</dbReference>
<proteinExistence type="predicted"/>
<dbReference type="AlphaFoldDB" id="A0A9D4RBP3"/>
<name>A0A9D4RBP3_DREPO</name>